<reference evidence="3" key="1">
    <citation type="submission" date="2009-05" db="EMBL/GenBank/DDBJ databases">
        <title>Oryza sativa Indica Group genomic DNA, chromosome 11, BAC clone:K0177A07, cultivar:Kasalath.</title>
        <authorList>
            <person name="Matsumoto T."/>
            <person name="Wu J."/>
            <person name="Kanamori H."/>
        </authorList>
    </citation>
    <scope>NUCLEOTIDE SEQUENCE</scope>
</reference>
<accession>A0A679B9Z5</accession>
<feature type="compositionally biased region" description="Basic and acidic residues" evidence="1">
    <location>
        <begin position="31"/>
        <end position="47"/>
    </location>
</feature>
<feature type="compositionally biased region" description="Basic and acidic residues" evidence="1">
    <location>
        <begin position="7"/>
        <end position="20"/>
    </location>
</feature>
<gene>
    <name evidence="3" type="primary">K0177A07.9</name>
    <name evidence="2" type="synonym">K0390G01.40</name>
</gene>
<sequence length="53" mass="6167">MISEGIMSREKNKRRVETRAVKKARMSDGWAEPKHSQAEGWRGEQAKAGRKRR</sequence>
<dbReference type="AlphaFoldDB" id="A0A679B9Z5"/>
<proteinExistence type="predicted"/>
<dbReference type="EMBL" id="AP011488">
    <property type="protein sequence ID" value="BBD82498.1"/>
    <property type="molecule type" value="Genomic_DNA"/>
</dbReference>
<dbReference type="EMBL" id="AP011487">
    <property type="protein sequence ID" value="BBD82490.1"/>
    <property type="molecule type" value="Genomic_DNA"/>
</dbReference>
<evidence type="ECO:0000313" key="2">
    <source>
        <dbReference type="EMBL" id="BBD82490.1"/>
    </source>
</evidence>
<name>A0A679B9Z5_ORYSI</name>
<protein>
    <submittedName>
        <fullName evidence="3">Uncharacterized protein</fullName>
    </submittedName>
</protein>
<organism evidence="3">
    <name type="scientific">Oryza sativa subsp. indica</name>
    <name type="common">Rice</name>
    <dbReference type="NCBI Taxonomy" id="39946"/>
    <lineage>
        <taxon>Eukaryota</taxon>
        <taxon>Viridiplantae</taxon>
        <taxon>Streptophyta</taxon>
        <taxon>Embryophyta</taxon>
        <taxon>Tracheophyta</taxon>
        <taxon>Spermatophyta</taxon>
        <taxon>Magnoliopsida</taxon>
        <taxon>Liliopsida</taxon>
        <taxon>Poales</taxon>
        <taxon>Poaceae</taxon>
        <taxon>BOP clade</taxon>
        <taxon>Oryzoideae</taxon>
        <taxon>Oryzeae</taxon>
        <taxon>Oryzinae</taxon>
        <taxon>Oryza</taxon>
        <taxon>Oryza sativa</taxon>
    </lineage>
</organism>
<evidence type="ECO:0000313" key="3">
    <source>
        <dbReference type="EMBL" id="BBD82498.1"/>
    </source>
</evidence>
<evidence type="ECO:0000256" key="1">
    <source>
        <dbReference type="SAM" id="MobiDB-lite"/>
    </source>
</evidence>
<feature type="region of interest" description="Disordered" evidence="1">
    <location>
        <begin position="1"/>
        <end position="53"/>
    </location>
</feature>
<reference evidence="2" key="2">
    <citation type="submission" date="2009-05" db="EMBL/GenBank/DDBJ databases">
        <title>Oryza sativa Indica Group genomic DNA, chromosome 11, BAC clone:K0390G01, cultivar:Kasalath.</title>
        <authorList>
            <person name="Matsumoto T."/>
            <person name="Wu J."/>
            <person name="Kanamori H."/>
        </authorList>
    </citation>
    <scope>NUCLEOTIDE SEQUENCE</scope>
</reference>